<dbReference type="RefSeq" id="WP_008858829.1">
    <property type="nucleotide sequence ID" value="NZ_JH591187.1"/>
</dbReference>
<organism evidence="18 19">
    <name type="scientific">Dialister succinatiphilus YIT 11850</name>
    <dbReference type="NCBI Taxonomy" id="742743"/>
    <lineage>
        <taxon>Bacteria</taxon>
        <taxon>Bacillati</taxon>
        <taxon>Bacillota</taxon>
        <taxon>Negativicutes</taxon>
        <taxon>Veillonellales</taxon>
        <taxon>Veillonellaceae</taxon>
        <taxon>Dialister</taxon>
    </lineage>
</organism>
<dbReference type="PROSITE" id="PS00517">
    <property type="entry name" value="RNASE_3_1"/>
    <property type="match status" value="1"/>
</dbReference>
<dbReference type="PROSITE" id="PS50142">
    <property type="entry name" value="RNASE_3_2"/>
    <property type="match status" value="1"/>
</dbReference>
<dbReference type="Gene3D" id="3.30.160.20">
    <property type="match status" value="1"/>
</dbReference>
<evidence type="ECO:0000256" key="3">
    <source>
        <dbReference type="ARBA" id="ARBA00010183"/>
    </source>
</evidence>
<dbReference type="Proteomes" id="UP000003277">
    <property type="component" value="Unassembled WGS sequence"/>
</dbReference>
<dbReference type="InterPro" id="IPR014720">
    <property type="entry name" value="dsRBD_dom"/>
</dbReference>
<dbReference type="InterPro" id="IPR011907">
    <property type="entry name" value="RNase_III"/>
</dbReference>
<dbReference type="NCBIfam" id="TIGR02191">
    <property type="entry name" value="RNaseIII"/>
    <property type="match status" value="1"/>
</dbReference>
<proteinExistence type="inferred from homology"/>
<dbReference type="GO" id="GO:0006397">
    <property type="term" value="P:mRNA processing"/>
    <property type="evidence" value="ECO:0007669"/>
    <property type="project" value="UniProtKB-UniRule"/>
</dbReference>
<dbReference type="PATRIC" id="fig|742743.3.peg.330"/>
<comment type="catalytic activity">
    <reaction evidence="1 15">
        <text>Endonucleolytic cleavage to 5'-phosphomonoester.</text>
        <dbReference type="EC" id="3.1.26.3"/>
    </reaction>
</comment>
<dbReference type="FunFam" id="1.10.1520.10:FF:000001">
    <property type="entry name" value="Ribonuclease 3"/>
    <property type="match status" value="1"/>
</dbReference>
<evidence type="ECO:0000313" key="19">
    <source>
        <dbReference type="Proteomes" id="UP000003277"/>
    </source>
</evidence>
<evidence type="ECO:0000259" key="16">
    <source>
        <dbReference type="PROSITE" id="PS50137"/>
    </source>
</evidence>
<dbReference type="SMART" id="SM00535">
    <property type="entry name" value="RIBOc"/>
    <property type="match status" value="1"/>
</dbReference>
<comment type="subcellular location">
    <subcellularLocation>
        <location evidence="2 15">Cytoplasm</location>
    </subcellularLocation>
</comment>
<dbReference type="OrthoDB" id="9805026at2"/>
<dbReference type="Pfam" id="PF14622">
    <property type="entry name" value="Ribonucleas_3_3"/>
    <property type="match status" value="1"/>
</dbReference>
<feature type="binding site" evidence="15">
    <location>
        <position position="57"/>
    </location>
    <ligand>
        <name>Mg(2+)</name>
        <dbReference type="ChEBI" id="CHEBI:18420"/>
    </ligand>
</feature>
<keyword evidence="14 15" id="KW-0694">RNA-binding</keyword>
<evidence type="ECO:0000256" key="13">
    <source>
        <dbReference type="ARBA" id="ARBA00022842"/>
    </source>
</evidence>
<evidence type="ECO:0000259" key="17">
    <source>
        <dbReference type="PROSITE" id="PS50142"/>
    </source>
</evidence>
<feature type="active site" evidence="15">
    <location>
        <position position="133"/>
    </location>
</feature>
<sequence length="244" mass="27635">MSHAETRRKERLEEVRKFAEDNNIPVQNIQLLNTALTHTSYANEHKGEVIHDNERLEFLGDAVLDLVVGEYLFLRFPTWPEGNLTRAKASAVCKPACAECAAKFHIGDYMRLGRGEEMSGGRTRVSILGDAFEAVIGAIYLDNNYEVAARFILGHLKKYLDLIDEGNYDHDYKTDLQELVQKHKEADIRYEVVRDEGPDHDKTIWMKITINGKDFGTGMGKNKKEAAQKAAREAISRLQKGAQI</sequence>
<evidence type="ECO:0000256" key="14">
    <source>
        <dbReference type="ARBA" id="ARBA00022884"/>
    </source>
</evidence>
<evidence type="ECO:0000256" key="10">
    <source>
        <dbReference type="ARBA" id="ARBA00022723"/>
    </source>
</evidence>
<evidence type="ECO:0000313" key="18">
    <source>
        <dbReference type="EMBL" id="EHO63752.1"/>
    </source>
</evidence>
<dbReference type="eggNOG" id="COG0571">
    <property type="taxonomic scope" value="Bacteria"/>
</dbReference>
<feature type="active site" evidence="15">
    <location>
        <position position="61"/>
    </location>
</feature>
<dbReference type="CDD" id="cd10845">
    <property type="entry name" value="DSRM_RNAse_III_family"/>
    <property type="match status" value="1"/>
</dbReference>
<keyword evidence="9 15" id="KW-0540">Nuclease</keyword>
<comment type="function">
    <text evidence="15">Digests double-stranded RNA. Involved in the processing of primary rRNA transcript to yield the immediate precursors to the large and small rRNAs (23S and 16S). Processes some mRNAs, and tRNAs when they are encoded in the rRNA operon. Processes pre-crRNA and tracrRNA of type II CRISPR loci if present in the organism.</text>
</comment>
<keyword evidence="13 15" id="KW-0460">Magnesium</keyword>
<evidence type="ECO:0000256" key="5">
    <source>
        <dbReference type="ARBA" id="ARBA00022490"/>
    </source>
</evidence>
<keyword evidence="19" id="KW-1185">Reference proteome</keyword>
<keyword evidence="7 15" id="KW-0507">mRNA processing</keyword>
<comment type="cofactor">
    <cofactor evidence="15">
        <name>Mg(2+)</name>
        <dbReference type="ChEBI" id="CHEBI:18420"/>
    </cofactor>
</comment>
<evidence type="ECO:0000256" key="9">
    <source>
        <dbReference type="ARBA" id="ARBA00022722"/>
    </source>
</evidence>
<dbReference type="PROSITE" id="PS50137">
    <property type="entry name" value="DS_RBD"/>
    <property type="match status" value="1"/>
</dbReference>
<dbReference type="InterPro" id="IPR036389">
    <property type="entry name" value="RNase_III_sf"/>
</dbReference>
<keyword evidence="10 15" id="KW-0479">Metal-binding</keyword>
<gene>
    <name evidence="15" type="primary">rnc</name>
    <name evidence="18" type="ORF">HMPREF9453_00323</name>
</gene>
<feature type="binding site" evidence="15">
    <location>
        <position position="130"/>
    </location>
    <ligand>
        <name>Mg(2+)</name>
        <dbReference type="ChEBI" id="CHEBI:18420"/>
    </ligand>
</feature>
<dbReference type="GO" id="GO:0004525">
    <property type="term" value="F:ribonuclease III activity"/>
    <property type="evidence" value="ECO:0007669"/>
    <property type="project" value="UniProtKB-UniRule"/>
</dbReference>
<comment type="similarity">
    <text evidence="3">Belongs to the ribonuclease III family.</text>
</comment>
<evidence type="ECO:0000256" key="12">
    <source>
        <dbReference type="ARBA" id="ARBA00022801"/>
    </source>
</evidence>
<feature type="domain" description="RNase III" evidence="17">
    <location>
        <begin position="15"/>
        <end position="144"/>
    </location>
</feature>
<dbReference type="GO" id="GO:0003725">
    <property type="term" value="F:double-stranded RNA binding"/>
    <property type="evidence" value="ECO:0007669"/>
    <property type="project" value="TreeGrafter"/>
</dbReference>
<keyword evidence="11 15" id="KW-0255">Endonuclease</keyword>
<dbReference type="GO" id="GO:0010468">
    <property type="term" value="P:regulation of gene expression"/>
    <property type="evidence" value="ECO:0007669"/>
    <property type="project" value="TreeGrafter"/>
</dbReference>
<name>H1CY85_9FIRM</name>
<feature type="binding site" evidence="15">
    <location>
        <position position="133"/>
    </location>
    <ligand>
        <name>Mg(2+)</name>
        <dbReference type="ChEBI" id="CHEBI:18420"/>
    </ligand>
</feature>
<keyword evidence="6 15" id="KW-0698">rRNA processing</keyword>
<dbReference type="GO" id="GO:0005737">
    <property type="term" value="C:cytoplasm"/>
    <property type="evidence" value="ECO:0007669"/>
    <property type="project" value="UniProtKB-SubCell"/>
</dbReference>
<dbReference type="EC" id="3.1.26.3" evidence="15"/>
<dbReference type="GO" id="GO:0008033">
    <property type="term" value="P:tRNA processing"/>
    <property type="evidence" value="ECO:0007669"/>
    <property type="project" value="UniProtKB-KW"/>
</dbReference>
<reference evidence="18 19" key="1">
    <citation type="submission" date="2011-11" db="EMBL/GenBank/DDBJ databases">
        <title>The Genome Sequence of Dialister succinatiphilus YIT 11850.</title>
        <authorList>
            <consortium name="The Broad Institute Genome Sequencing Platform"/>
            <person name="Earl A."/>
            <person name="Ward D."/>
            <person name="Feldgarden M."/>
            <person name="Gevers D."/>
            <person name="Morotomi M."/>
            <person name="Young S.K."/>
            <person name="Zeng Q."/>
            <person name="Gargeya S."/>
            <person name="Fitzgerald M."/>
            <person name="Haas B."/>
            <person name="Abouelleil A."/>
            <person name="Alvarado L."/>
            <person name="Arachchi H.M."/>
            <person name="Berlin A."/>
            <person name="Brown A."/>
            <person name="Chapman S.B."/>
            <person name="Dunbar C."/>
            <person name="Gearin G."/>
            <person name="Goldberg J."/>
            <person name="Griggs A."/>
            <person name="Gujja S."/>
            <person name="Heiman D."/>
            <person name="Howarth C."/>
            <person name="Lui A."/>
            <person name="MacDonald P.J.P."/>
            <person name="Montmayeur A."/>
            <person name="Murphy C."/>
            <person name="Neiman D."/>
            <person name="Pearson M."/>
            <person name="Priest M."/>
            <person name="Roberts A."/>
            <person name="Saif S."/>
            <person name="Shea T."/>
            <person name="Sisk P."/>
            <person name="Stolte C."/>
            <person name="Sykes S."/>
            <person name="Wortman J."/>
            <person name="Nusbaum C."/>
            <person name="Birren B."/>
        </authorList>
    </citation>
    <scope>NUCLEOTIDE SEQUENCE [LARGE SCALE GENOMIC DNA]</scope>
    <source>
        <strain evidence="18 19">YIT 11850</strain>
    </source>
</reference>
<comment type="subunit">
    <text evidence="4 15">Homodimer.</text>
</comment>
<dbReference type="Gene3D" id="1.10.1520.10">
    <property type="entry name" value="Ribonuclease III domain"/>
    <property type="match status" value="1"/>
</dbReference>
<dbReference type="SUPFAM" id="SSF69065">
    <property type="entry name" value="RNase III domain-like"/>
    <property type="match status" value="1"/>
</dbReference>
<dbReference type="Pfam" id="PF00035">
    <property type="entry name" value="dsrm"/>
    <property type="match status" value="1"/>
</dbReference>
<dbReference type="CDD" id="cd00593">
    <property type="entry name" value="RIBOc"/>
    <property type="match status" value="1"/>
</dbReference>
<evidence type="ECO:0000256" key="7">
    <source>
        <dbReference type="ARBA" id="ARBA00022664"/>
    </source>
</evidence>
<dbReference type="FunFam" id="3.30.160.20:FF:000003">
    <property type="entry name" value="Ribonuclease 3"/>
    <property type="match status" value="1"/>
</dbReference>
<dbReference type="PANTHER" id="PTHR11207:SF0">
    <property type="entry name" value="RIBONUCLEASE 3"/>
    <property type="match status" value="1"/>
</dbReference>
<dbReference type="SMART" id="SM00358">
    <property type="entry name" value="DSRM"/>
    <property type="match status" value="1"/>
</dbReference>
<dbReference type="HAMAP" id="MF_00104">
    <property type="entry name" value="RNase_III"/>
    <property type="match status" value="1"/>
</dbReference>
<dbReference type="SUPFAM" id="SSF54768">
    <property type="entry name" value="dsRNA-binding domain-like"/>
    <property type="match status" value="1"/>
</dbReference>
<dbReference type="GO" id="GO:0019843">
    <property type="term" value="F:rRNA binding"/>
    <property type="evidence" value="ECO:0007669"/>
    <property type="project" value="UniProtKB-KW"/>
</dbReference>
<evidence type="ECO:0000256" key="2">
    <source>
        <dbReference type="ARBA" id="ARBA00004496"/>
    </source>
</evidence>
<evidence type="ECO:0000256" key="8">
    <source>
        <dbReference type="ARBA" id="ARBA00022694"/>
    </source>
</evidence>
<dbReference type="HOGENOM" id="CLU_000907_1_3_9"/>
<evidence type="ECO:0000256" key="4">
    <source>
        <dbReference type="ARBA" id="ARBA00011738"/>
    </source>
</evidence>
<keyword evidence="5 15" id="KW-0963">Cytoplasm</keyword>
<dbReference type="PANTHER" id="PTHR11207">
    <property type="entry name" value="RIBONUCLEASE III"/>
    <property type="match status" value="1"/>
</dbReference>
<evidence type="ECO:0000256" key="11">
    <source>
        <dbReference type="ARBA" id="ARBA00022759"/>
    </source>
</evidence>
<dbReference type="GO" id="GO:0006364">
    <property type="term" value="P:rRNA processing"/>
    <property type="evidence" value="ECO:0007669"/>
    <property type="project" value="UniProtKB-UniRule"/>
</dbReference>
<accession>H1CY85</accession>
<dbReference type="STRING" id="742743.HMPREF9453_00323"/>
<dbReference type="GO" id="GO:0042802">
    <property type="term" value="F:identical protein binding"/>
    <property type="evidence" value="ECO:0007669"/>
    <property type="project" value="UniProtKB-ARBA"/>
</dbReference>
<keyword evidence="15" id="KW-0699">rRNA-binding</keyword>
<dbReference type="EMBL" id="ADLT01000009">
    <property type="protein sequence ID" value="EHO63752.1"/>
    <property type="molecule type" value="Genomic_DNA"/>
</dbReference>
<dbReference type="GO" id="GO:0046872">
    <property type="term" value="F:metal ion binding"/>
    <property type="evidence" value="ECO:0007669"/>
    <property type="project" value="UniProtKB-KW"/>
</dbReference>
<dbReference type="InterPro" id="IPR000999">
    <property type="entry name" value="RNase_III_dom"/>
</dbReference>
<comment type="caution">
    <text evidence="18">The sequence shown here is derived from an EMBL/GenBank/DDBJ whole genome shotgun (WGS) entry which is preliminary data.</text>
</comment>
<feature type="domain" description="DRBM" evidence="16">
    <location>
        <begin position="171"/>
        <end position="240"/>
    </location>
</feature>
<keyword evidence="12 15" id="KW-0378">Hydrolase</keyword>
<keyword evidence="8 15" id="KW-0819">tRNA processing</keyword>
<dbReference type="AlphaFoldDB" id="H1CY85"/>
<protein>
    <recommendedName>
        <fullName evidence="15">Ribonuclease 3</fullName>
        <ecNumber evidence="15">3.1.26.3</ecNumber>
    </recommendedName>
    <alternativeName>
        <fullName evidence="15">Ribonuclease III</fullName>
        <shortName evidence="15">RNase III</shortName>
    </alternativeName>
</protein>
<evidence type="ECO:0000256" key="15">
    <source>
        <dbReference type="HAMAP-Rule" id="MF_00104"/>
    </source>
</evidence>
<evidence type="ECO:0000256" key="6">
    <source>
        <dbReference type="ARBA" id="ARBA00022552"/>
    </source>
</evidence>
<evidence type="ECO:0000256" key="1">
    <source>
        <dbReference type="ARBA" id="ARBA00000109"/>
    </source>
</evidence>